<dbReference type="AlphaFoldDB" id="A0A1L3J5U9"/>
<evidence type="ECO:0008006" key="3">
    <source>
        <dbReference type="Google" id="ProtNLM"/>
    </source>
</evidence>
<reference evidence="1 2" key="1">
    <citation type="submission" date="2016-11" db="EMBL/GenBank/DDBJ databases">
        <title>Gramella sp. LPB0144 isolated from marine environment.</title>
        <authorList>
            <person name="Kim E."/>
            <person name="Yi H."/>
        </authorList>
    </citation>
    <scope>NUCLEOTIDE SEQUENCE [LARGE SCALE GENOMIC DNA]</scope>
    <source>
        <strain evidence="1 2">LPB0144</strain>
    </source>
</reference>
<evidence type="ECO:0000313" key="2">
    <source>
        <dbReference type="Proteomes" id="UP000182510"/>
    </source>
</evidence>
<dbReference type="PROSITE" id="PS51257">
    <property type="entry name" value="PROKAR_LIPOPROTEIN"/>
    <property type="match status" value="1"/>
</dbReference>
<keyword evidence="2" id="KW-1185">Reference proteome</keyword>
<accession>A0A1L3J5U9</accession>
<dbReference type="EMBL" id="CP018153">
    <property type="protein sequence ID" value="APG60518.1"/>
    <property type="molecule type" value="Genomic_DNA"/>
</dbReference>
<dbReference type="KEGG" id="grl:LPB144_08930"/>
<dbReference type="OrthoDB" id="9765957at2"/>
<proteinExistence type="predicted"/>
<dbReference type="STRING" id="1913577.LPB144_08930"/>
<protein>
    <recommendedName>
        <fullName evidence="3">DUF1566 domain-containing protein</fullName>
    </recommendedName>
</protein>
<gene>
    <name evidence="1" type="ORF">LPB144_08930</name>
</gene>
<evidence type="ECO:0000313" key="1">
    <source>
        <dbReference type="EMBL" id="APG60518.1"/>
    </source>
</evidence>
<sequence>MKNLKIFAGLFFSLLILSCNKEDVNESEDLAFQEVVFDVSNYTASSQRGSQNLSKAEAVESLIPECSEIDAALVKLTILDAADVATEYTLDLVAINNNTETEPLKLNEGEYRITSFVAYAEDGVTAVWAAPMMGSYYQTLWNLKGVKDLPFTINKFDKIKVNVDVLCYEPFDYQNFGFGWFAFSQTEINTICFFGDICTEFYEQWHTLEGSPYVGQSYNGYDFPAIFSVEVYNAEGVRVNDANMDSNISWQGSGAPLCIEYPNQIGVEETFNYSILVALPDGNWEVIHNGSFADTAEASTSGDGGFGGKDGVFTFGAGCTNADNDLNVSLNKYDFSLPPAPQERLNSGSTPKQLLDSGVPMSELIGLEYQGGLIFWMDAVNGNGLVAAKEDQSSGIPFAINEPYVNGGATQNGIGWGKTNTDLILNSHGAGNYAASVASNYNGGGYTDWFLPSLFEAREMTILFKKGLGNIAPALYWTAKEYSFHEAYFWSFSAEYWNQSSKSSSYRVRAVRAFN</sequence>
<organism evidence="1 2">
    <name type="scientific">Christiangramia salexigens</name>
    <dbReference type="NCBI Taxonomy" id="1913577"/>
    <lineage>
        <taxon>Bacteria</taxon>
        <taxon>Pseudomonadati</taxon>
        <taxon>Bacteroidota</taxon>
        <taxon>Flavobacteriia</taxon>
        <taxon>Flavobacteriales</taxon>
        <taxon>Flavobacteriaceae</taxon>
        <taxon>Christiangramia</taxon>
    </lineage>
</organism>
<dbReference type="RefSeq" id="WP_072553193.1">
    <property type="nucleotide sequence ID" value="NZ_CP018153.1"/>
</dbReference>
<name>A0A1L3J5U9_9FLAO</name>
<dbReference type="Proteomes" id="UP000182510">
    <property type="component" value="Chromosome"/>
</dbReference>